<dbReference type="AlphaFoldDB" id="A0A3M7SU45"/>
<reference evidence="1 2" key="1">
    <citation type="journal article" date="2018" name="Sci. Rep.">
        <title>Genomic signatures of local adaptation to the degree of environmental predictability in rotifers.</title>
        <authorList>
            <person name="Franch-Gras L."/>
            <person name="Hahn C."/>
            <person name="Garcia-Roger E.M."/>
            <person name="Carmona M.J."/>
            <person name="Serra M."/>
            <person name="Gomez A."/>
        </authorList>
    </citation>
    <scope>NUCLEOTIDE SEQUENCE [LARGE SCALE GENOMIC DNA]</scope>
    <source>
        <strain evidence="1">HYR1</strain>
    </source>
</reference>
<dbReference type="EMBL" id="REGN01000755">
    <property type="protein sequence ID" value="RNA39361.1"/>
    <property type="molecule type" value="Genomic_DNA"/>
</dbReference>
<gene>
    <name evidence="1" type="ORF">BpHYR1_033137</name>
</gene>
<comment type="caution">
    <text evidence="1">The sequence shown here is derived from an EMBL/GenBank/DDBJ whole genome shotgun (WGS) entry which is preliminary data.</text>
</comment>
<evidence type="ECO:0000313" key="1">
    <source>
        <dbReference type="EMBL" id="RNA39361.1"/>
    </source>
</evidence>
<sequence length="104" mass="12055">MDSVLENNRQSFNLESKRSAIKLNHYDLTKMTSERVPRNNSLLVQSDPKDSSPKKSHLLHWIQKDVSHIVNFKILGFHVRTLAIGYVTTVGQEVLSRINLFIYF</sequence>
<name>A0A3M7SU45_BRAPC</name>
<evidence type="ECO:0000313" key="2">
    <source>
        <dbReference type="Proteomes" id="UP000276133"/>
    </source>
</evidence>
<organism evidence="1 2">
    <name type="scientific">Brachionus plicatilis</name>
    <name type="common">Marine rotifer</name>
    <name type="synonym">Brachionus muelleri</name>
    <dbReference type="NCBI Taxonomy" id="10195"/>
    <lineage>
        <taxon>Eukaryota</taxon>
        <taxon>Metazoa</taxon>
        <taxon>Spiralia</taxon>
        <taxon>Gnathifera</taxon>
        <taxon>Rotifera</taxon>
        <taxon>Eurotatoria</taxon>
        <taxon>Monogononta</taxon>
        <taxon>Pseudotrocha</taxon>
        <taxon>Ploima</taxon>
        <taxon>Brachionidae</taxon>
        <taxon>Brachionus</taxon>
    </lineage>
</organism>
<protein>
    <submittedName>
        <fullName evidence="1">Uncharacterized protein</fullName>
    </submittedName>
</protein>
<proteinExistence type="predicted"/>
<keyword evidence="2" id="KW-1185">Reference proteome</keyword>
<dbReference type="Proteomes" id="UP000276133">
    <property type="component" value="Unassembled WGS sequence"/>
</dbReference>
<accession>A0A3M7SU45</accession>